<gene>
    <name evidence="3" type="ORF">EI74_0697</name>
</gene>
<organism evidence="3 4">
    <name type="scientific">Mycoplasma testudineum</name>
    <dbReference type="NCBI Taxonomy" id="244584"/>
    <lineage>
        <taxon>Bacteria</taxon>
        <taxon>Bacillati</taxon>
        <taxon>Mycoplasmatota</taxon>
        <taxon>Mollicutes</taxon>
        <taxon>Mycoplasmataceae</taxon>
        <taxon>Mycoplasma</taxon>
    </lineage>
</organism>
<dbReference type="GO" id="GO:0005525">
    <property type="term" value="F:GTP binding"/>
    <property type="evidence" value="ECO:0007669"/>
    <property type="project" value="UniProtKB-KW"/>
</dbReference>
<protein>
    <submittedName>
        <fullName evidence="3">Uncharacterized protein</fullName>
    </submittedName>
</protein>
<dbReference type="Proteomes" id="UP000295518">
    <property type="component" value="Unassembled WGS sequence"/>
</dbReference>
<name>A0A4R6ICR0_9MOLU</name>
<reference evidence="3 4" key="1">
    <citation type="submission" date="2019-03" db="EMBL/GenBank/DDBJ databases">
        <title>Genomic Encyclopedia of Archaeal and Bacterial Type Strains, Phase II (KMG-II): from individual species to whole genera.</title>
        <authorList>
            <person name="Goeker M."/>
        </authorList>
    </citation>
    <scope>NUCLEOTIDE SEQUENCE [LARGE SCALE GENOMIC DNA]</scope>
    <source>
        <strain evidence="3 4">ATCC 700618</strain>
    </source>
</reference>
<accession>A0A4R6ICR0</accession>
<proteinExistence type="predicted"/>
<dbReference type="AlphaFoldDB" id="A0A4R6ICR0"/>
<keyword evidence="4" id="KW-1185">Reference proteome</keyword>
<dbReference type="RefSeq" id="WP_094254851.1">
    <property type="nucleotide sequence ID" value="NZ_NNCE01000006.1"/>
</dbReference>
<dbReference type="OrthoDB" id="399721at2"/>
<dbReference type="Gene3D" id="3.30.1330.20">
    <property type="entry name" value="Tubulin/FtsZ, C-terminal domain"/>
    <property type="match status" value="1"/>
</dbReference>
<evidence type="ECO:0000313" key="3">
    <source>
        <dbReference type="EMBL" id="TDO19426.1"/>
    </source>
</evidence>
<evidence type="ECO:0000313" key="4">
    <source>
        <dbReference type="Proteomes" id="UP000295518"/>
    </source>
</evidence>
<evidence type="ECO:0000256" key="1">
    <source>
        <dbReference type="ARBA" id="ARBA00022741"/>
    </source>
</evidence>
<dbReference type="InterPro" id="IPR037103">
    <property type="entry name" value="Tubulin/FtsZ-like_C"/>
</dbReference>
<evidence type="ECO:0000256" key="2">
    <source>
        <dbReference type="ARBA" id="ARBA00023134"/>
    </source>
</evidence>
<dbReference type="EMBL" id="SNWN01000014">
    <property type="protein sequence ID" value="TDO19426.1"/>
    <property type="molecule type" value="Genomic_DNA"/>
</dbReference>
<keyword evidence="2" id="KW-0342">GTP-binding</keyword>
<keyword evidence="1" id="KW-0547">Nucleotide-binding</keyword>
<comment type="caution">
    <text evidence="3">The sequence shown here is derived from an EMBL/GenBank/DDBJ whole genome shotgun (WGS) entry which is preliminary data.</text>
</comment>
<sequence>MSNFGNYIPNMAIFGFGDCKTNELYDLKFEYKSQITFARFGKEARDISAKIGKHEHFFDWSKKARFSNQISKDAEKPEKVFLANEQRLKQVLAPLDLIIIPINTRNTDSVIYAAKFIEYIKSIGEDILVITLVVNSIFNSAKLRGHLTNLRNSITKTKNILVDTHEIDLINAYKNSSFPKRDKYVLLGLTNIVNQLIGAFSDVVNNPRLYTRIKAQSYLRKSNKPDTWLVSIGTSNVAEERFEKALFQAINNPIFHGGVSSSNKFLMIITGTFLDEKNIRKTKQILQNVVGLENEPQVILARVVQDYEFENVVTVTIFARDVVELEKVVKDSNTQPININNSLVHEITLSTKKPSDFRHLVDERSIQGRLLELLKKMDIKDEKTQEIALGRNTDNIKFDSIDN</sequence>
<dbReference type="NCBIfam" id="NF045859">
    <property type="entry name" value="glide_P42"/>
    <property type="match status" value="1"/>
</dbReference>